<keyword evidence="2" id="KW-1185">Reference proteome</keyword>
<proteinExistence type="predicted"/>
<name>A0A5D3AL83_9TREE</name>
<reference evidence="1 2" key="1">
    <citation type="submission" date="2017-05" db="EMBL/GenBank/DDBJ databases">
        <title>The Genome Sequence of Tsuchiyaea wingfieldii DSM 27421.</title>
        <authorList>
            <person name="Cuomo C."/>
            <person name="Passer A."/>
            <person name="Billmyre B."/>
            <person name="Heitman J."/>
        </authorList>
    </citation>
    <scope>NUCLEOTIDE SEQUENCE [LARGE SCALE GENOMIC DNA]</scope>
    <source>
        <strain evidence="1 2">DSM 27421</strain>
    </source>
</reference>
<accession>A0A5D3AL83</accession>
<protein>
    <submittedName>
        <fullName evidence="1">Uncharacterized protein</fullName>
    </submittedName>
</protein>
<dbReference type="AlphaFoldDB" id="A0A5D3AL83"/>
<comment type="caution">
    <text evidence="1">The sequence shown here is derived from an EMBL/GenBank/DDBJ whole genome shotgun (WGS) entry which is preliminary data.</text>
</comment>
<gene>
    <name evidence="1" type="ORF">B9479_008296</name>
</gene>
<dbReference type="Proteomes" id="UP000322245">
    <property type="component" value="Unassembled WGS sequence"/>
</dbReference>
<dbReference type="EMBL" id="NIDF01000388">
    <property type="protein sequence ID" value="TYJ51149.1"/>
    <property type="molecule type" value="Genomic_DNA"/>
</dbReference>
<evidence type="ECO:0000313" key="2">
    <source>
        <dbReference type="Proteomes" id="UP000322245"/>
    </source>
</evidence>
<evidence type="ECO:0000313" key="1">
    <source>
        <dbReference type="EMBL" id="TYJ51149.1"/>
    </source>
</evidence>
<sequence length="160" mass="17623">MSPDCTRRRQLATVANVTIEDFDEEEDAAFLAAVEDDIDHQPDHQSVPLILVDVGLSADSPIATRLIDPGAAINTIIANASTKKAPRREKTLMDSETVIIATCLNPYIRDKWFTTEIDPARHGEVREMLENAYNRYASSLLPTVTPDIDVADGSKEQKTG</sequence>
<organism evidence="1 2">
    <name type="scientific">Cryptococcus floricola</name>
    <dbReference type="NCBI Taxonomy" id="2591691"/>
    <lineage>
        <taxon>Eukaryota</taxon>
        <taxon>Fungi</taxon>
        <taxon>Dikarya</taxon>
        <taxon>Basidiomycota</taxon>
        <taxon>Agaricomycotina</taxon>
        <taxon>Tremellomycetes</taxon>
        <taxon>Tremellales</taxon>
        <taxon>Cryptococcaceae</taxon>
        <taxon>Cryptococcus</taxon>
    </lineage>
</organism>